<dbReference type="InterPro" id="IPR000477">
    <property type="entry name" value="RT_dom"/>
</dbReference>
<protein>
    <recommendedName>
        <fullName evidence="1">Reverse transcriptase domain-containing protein</fullName>
    </recommendedName>
</protein>
<reference evidence="2 3" key="1">
    <citation type="journal article" date="2015" name="Genome Biol. Evol.">
        <title>Comparative Genomics of a Bacterivorous Green Alga Reveals Evolutionary Causalities and Consequences of Phago-Mixotrophic Mode of Nutrition.</title>
        <authorList>
            <person name="Burns J.A."/>
            <person name="Paasch A."/>
            <person name="Narechania A."/>
            <person name="Kim E."/>
        </authorList>
    </citation>
    <scope>NUCLEOTIDE SEQUENCE [LARGE SCALE GENOMIC DNA]</scope>
    <source>
        <strain evidence="2 3">PLY_AMNH</strain>
    </source>
</reference>
<dbReference type="PANTHER" id="PTHR33050:SF7">
    <property type="entry name" value="RIBONUCLEASE H"/>
    <property type="match status" value="1"/>
</dbReference>
<dbReference type="Proteomes" id="UP001190700">
    <property type="component" value="Unassembled WGS sequence"/>
</dbReference>
<dbReference type="EMBL" id="LGRX02035246">
    <property type="protein sequence ID" value="KAK3235684.1"/>
    <property type="molecule type" value="Genomic_DNA"/>
</dbReference>
<accession>A0AAE0BHC5</accession>
<evidence type="ECO:0000259" key="1">
    <source>
        <dbReference type="PROSITE" id="PS50878"/>
    </source>
</evidence>
<proteinExistence type="predicted"/>
<dbReference type="SUPFAM" id="SSF56672">
    <property type="entry name" value="DNA/RNA polymerases"/>
    <property type="match status" value="1"/>
</dbReference>
<keyword evidence="3" id="KW-1185">Reference proteome</keyword>
<evidence type="ECO:0000313" key="3">
    <source>
        <dbReference type="Proteomes" id="UP001190700"/>
    </source>
</evidence>
<dbReference type="Gene3D" id="3.10.10.10">
    <property type="entry name" value="HIV Type 1 Reverse Transcriptase, subunit A, domain 1"/>
    <property type="match status" value="1"/>
</dbReference>
<dbReference type="PANTHER" id="PTHR33050">
    <property type="entry name" value="REVERSE TRANSCRIPTASE DOMAIN-CONTAINING PROTEIN"/>
    <property type="match status" value="1"/>
</dbReference>
<dbReference type="InterPro" id="IPR052055">
    <property type="entry name" value="Hepadnavirus_pol/RT"/>
</dbReference>
<name>A0AAE0BHC5_9CHLO</name>
<dbReference type="InterPro" id="IPR043502">
    <property type="entry name" value="DNA/RNA_pol_sf"/>
</dbReference>
<feature type="domain" description="Reverse transcriptase" evidence="1">
    <location>
        <begin position="37"/>
        <end position="258"/>
    </location>
</feature>
<dbReference type="PROSITE" id="PS50878">
    <property type="entry name" value="RT_POL"/>
    <property type="match status" value="1"/>
</dbReference>
<comment type="caution">
    <text evidence="2">The sequence shown here is derived from an EMBL/GenBank/DDBJ whole genome shotgun (WGS) entry which is preliminary data.</text>
</comment>
<dbReference type="AlphaFoldDB" id="A0AAE0BHC5"/>
<gene>
    <name evidence="2" type="ORF">CYMTET_54127</name>
</gene>
<dbReference type="Pfam" id="PF00078">
    <property type="entry name" value="RVT_1"/>
    <property type="match status" value="1"/>
</dbReference>
<dbReference type="CDD" id="cd09275">
    <property type="entry name" value="RNase_HI_RT_DIRS1"/>
    <property type="match status" value="1"/>
</dbReference>
<dbReference type="Gene3D" id="3.30.70.270">
    <property type="match status" value="1"/>
</dbReference>
<dbReference type="InterPro" id="IPR043128">
    <property type="entry name" value="Rev_trsase/Diguanyl_cyclase"/>
</dbReference>
<sequence>MRRVKGPPPDFDHGTSLRDLTQQQQEWLDIETARSLRTGARVRARRRRHVSQVFLVPKPGTNSWRLVINFRWLNEFCMKSKCKMETPKKLRRLASRGDWCFTFDLKDWYHAVGIDPDFQEFMQFDIQGVSYQCGALPFGWTDSPRIFVKLMKTLVELIRSPQAGEDRHEVKKLRDGQEVRRRWAVRRREGGLRRGSDRAGARVLPYMDDFMVITKTQDDAFVQRDRVSKLLPRLGLFRNEKKGHWEPTQLVEHLGLEVDFEEGLFRVTERRLKKIHSKATAILCRATREQRWVQARDLAGFNGLCQSVYLVVPTARLYLRELYFVLGKKHSWGSKVKLTRQAWGDLQWWAKLPATSRWNGRKIWRSTTRAKLHTDSSLFAWGGVLLNQKKEARGFWNDELQKLHITHLELEAVYKTVRSFLSELEGKVVRLYCNNQAVVAMLLHFTSRNPQLMRHMRKLWLLLDLHDIELQARYIRSEANKWADRLSRDINININKRWFKYAEEQWGEHSVDRFASEISARLPRYHRAWHDPGCEGVDSLDYDWRGEHNWVNPPWGLLDEEAHKLREEGATATVVAPYWPGQSWFREMEALAAELVIVPRRRDLFTPSRLGGSELLGASSWDAVLFRILNSQ</sequence>
<organism evidence="2 3">
    <name type="scientific">Cymbomonas tetramitiformis</name>
    <dbReference type="NCBI Taxonomy" id="36881"/>
    <lineage>
        <taxon>Eukaryota</taxon>
        <taxon>Viridiplantae</taxon>
        <taxon>Chlorophyta</taxon>
        <taxon>Pyramimonadophyceae</taxon>
        <taxon>Pyramimonadales</taxon>
        <taxon>Pyramimonadaceae</taxon>
        <taxon>Cymbomonas</taxon>
    </lineage>
</organism>
<evidence type="ECO:0000313" key="2">
    <source>
        <dbReference type="EMBL" id="KAK3235684.1"/>
    </source>
</evidence>